<evidence type="ECO:0000313" key="2">
    <source>
        <dbReference type="EMBL" id="KAJ1143542.1"/>
    </source>
</evidence>
<dbReference type="EMBL" id="JANPWB010000010">
    <property type="protein sequence ID" value="KAJ1143542.1"/>
    <property type="molecule type" value="Genomic_DNA"/>
</dbReference>
<dbReference type="AlphaFoldDB" id="A0AAV7QVP7"/>
<protein>
    <submittedName>
        <fullName evidence="2">Uncharacterized protein</fullName>
    </submittedName>
</protein>
<name>A0AAV7QVP7_PLEWA</name>
<feature type="compositionally biased region" description="Basic residues" evidence="1">
    <location>
        <begin position="102"/>
        <end position="115"/>
    </location>
</feature>
<proteinExistence type="predicted"/>
<reference evidence="2" key="1">
    <citation type="journal article" date="2022" name="bioRxiv">
        <title>Sequencing and chromosome-scale assembly of the giantPleurodeles waltlgenome.</title>
        <authorList>
            <person name="Brown T."/>
            <person name="Elewa A."/>
            <person name="Iarovenko S."/>
            <person name="Subramanian E."/>
            <person name="Araus A.J."/>
            <person name="Petzold A."/>
            <person name="Susuki M."/>
            <person name="Suzuki K.-i.T."/>
            <person name="Hayashi T."/>
            <person name="Toyoda A."/>
            <person name="Oliveira C."/>
            <person name="Osipova E."/>
            <person name="Leigh N.D."/>
            <person name="Simon A."/>
            <person name="Yun M.H."/>
        </authorList>
    </citation>
    <scope>NUCLEOTIDE SEQUENCE</scope>
    <source>
        <strain evidence="2">20211129_DDA</strain>
        <tissue evidence="2">Liver</tissue>
    </source>
</reference>
<dbReference type="Proteomes" id="UP001066276">
    <property type="component" value="Chromosome 6"/>
</dbReference>
<feature type="region of interest" description="Disordered" evidence="1">
    <location>
        <begin position="93"/>
        <end position="150"/>
    </location>
</feature>
<accession>A0AAV7QVP7</accession>
<evidence type="ECO:0000313" key="3">
    <source>
        <dbReference type="Proteomes" id="UP001066276"/>
    </source>
</evidence>
<evidence type="ECO:0000256" key="1">
    <source>
        <dbReference type="SAM" id="MobiDB-lite"/>
    </source>
</evidence>
<organism evidence="2 3">
    <name type="scientific">Pleurodeles waltl</name>
    <name type="common">Iberian ribbed newt</name>
    <dbReference type="NCBI Taxonomy" id="8319"/>
    <lineage>
        <taxon>Eukaryota</taxon>
        <taxon>Metazoa</taxon>
        <taxon>Chordata</taxon>
        <taxon>Craniata</taxon>
        <taxon>Vertebrata</taxon>
        <taxon>Euteleostomi</taxon>
        <taxon>Amphibia</taxon>
        <taxon>Batrachia</taxon>
        <taxon>Caudata</taxon>
        <taxon>Salamandroidea</taxon>
        <taxon>Salamandridae</taxon>
        <taxon>Pleurodelinae</taxon>
        <taxon>Pleurodeles</taxon>
    </lineage>
</organism>
<keyword evidence="3" id="KW-1185">Reference proteome</keyword>
<gene>
    <name evidence="2" type="ORF">NDU88_009850</name>
</gene>
<comment type="caution">
    <text evidence="2">The sequence shown here is derived from an EMBL/GenBank/DDBJ whole genome shotgun (WGS) entry which is preliminary data.</text>
</comment>
<sequence>MFGTSRRYQVGRGIRWICGSCDAVQRRLPLLPGDVWLSPGLGARVNKSPDWRGARSSPVADGIPTCGCSFTIISPGLHTVRIGVTESVRRERSTPLRDITNWRRRHGQKKKRNSRRVQSGKLAPARQHLQAATGTPRQRESGGQRRRRRLGAGSPCFWFSTERRVWLRKTRARGILPPPVGVQRQAGRKKRR</sequence>